<name>D7T6S2_VITVI</name>
<proteinExistence type="predicted"/>
<dbReference type="EMBL" id="FN595749">
    <property type="protein sequence ID" value="CBI26193.3"/>
    <property type="molecule type" value="Genomic_DNA"/>
</dbReference>
<evidence type="ECO:0000313" key="1">
    <source>
        <dbReference type="EMBL" id="CBI26193.3"/>
    </source>
</evidence>
<accession>D7T6S2</accession>
<protein>
    <submittedName>
        <fullName evidence="1">Uncharacterized protein</fullName>
    </submittedName>
</protein>
<dbReference type="PaxDb" id="29760-VIT_05s0020g02780.t01"/>
<sequence length="41" mass="4912">MIPKINLLTTILFIYIQKTYNDSKVKNNTFDKKNAQNINYF</sequence>
<organism evidence="1 2">
    <name type="scientific">Vitis vinifera</name>
    <name type="common">Grape</name>
    <dbReference type="NCBI Taxonomy" id="29760"/>
    <lineage>
        <taxon>Eukaryota</taxon>
        <taxon>Viridiplantae</taxon>
        <taxon>Streptophyta</taxon>
        <taxon>Embryophyta</taxon>
        <taxon>Tracheophyta</taxon>
        <taxon>Spermatophyta</taxon>
        <taxon>Magnoliopsida</taxon>
        <taxon>eudicotyledons</taxon>
        <taxon>Gunneridae</taxon>
        <taxon>Pentapetalae</taxon>
        <taxon>rosids</taxon>
        <taxon>Vitales</taxon>
        <taxon>Vitaceae</taxon>
        <taxon>Viteae</taxon>
        <taxon>Vitis</taxon>
    </lineage>
</organism>
<dbReference type="Proteomes" id="UP000009183">
    <property type="component" value="Chromosome 5"/>
</dbReference>
<keyword evidence="2" id="KW-1185">Reference proteome</keyword>
<dbReference type="HOGENOM" id="CLU_3280613_0_0_1"/>
<evidence type="ECO:0000313" key="2">
    <source>
        <dbReference type="Proteomes" id="UP000009183"/>
    </source>
</evidence>
<dbReference type="InParanoid" id="D7T6S2"/>
<dbReference type="AlphaFoldDB" id="D7T6S2"/>
<reference evidence="2" key="1">
    <citation type="journal article" date="2007" name="Nature">
        <title>The grapevine genome sequence suggests ancestral hexaploidization in major angiosperm phyla.</title>
        <authorList>
            <consortium name="The French-Italian Public Consortium for Grapevine Genome Characterization."/>
            <person name="Jaillon O."/>
            <person name="Aury J.-M."/>
            <person name="Noel B."/>
            <person name="Policriti A."/>
            <person name="Clepet C."/>
            <person name="Casagrande A."/>
            <person name="Choisne N."/>
            <person name="Aubourg S."/>
            <person name="Vitulo N."/>
            <person name="Jubin C."/>
            <person name="Vezzi A."/>
            <person name="Legeai F."/>
            <person name="Hugueney P."/>
            <person name="Dasilva C."/>
            <person name="Horner D."/>
            <person name="Mica E."/>
            <person name="Jublot D."/>
            <person name="Poulain J."/>
            <person name="Bruyere C."/>
            <person name="Billault A."/>
            <person name="Segurens B."/>
            <person name="Gouyvenoux M."/>
            <person name="Ugarte E."/>
            <person name="Cattonaro F."/>
            <person name="Anthouard V."/>
            <person name="Vico V."/>
            <person name="Del Fabbro C."/>
            <person name="Alaux M."/>
            <person name="Di Gaspero G."/>
            <person name="Dumas V."/>
            <person name="Felice N."/>
            <person name="Paillard S."/>
            <person name="Juman I."/>
            <person name="Moroldo M."/>
            <person name="Scalabrin S."/>
            <person name="Canaguier A."/>
            <person name="Le Clainche I."/>
            <person name="Malacrida G."/>
            <person name="Durand E."/>
            <person name="Pesole G."/>
            <person name="Laucou V."/>
            <person name="Chatelet P."/>
            <person name="Merdinoglu D."/>
            <person name="Delledonne M."/>
            <person name="Pezzotti M."/>
            <person name="Lecharny A."/>
            <person name="Scarpelli C."/>
            <person name="Artiguenave F."/>
            <person name="Pe M.E."/>
            <person name="Valle G."/>
            <person name="Morgante M."/>
            <person name="Caboche M."/>
            <person name="Adam-Blondon A.-F."/>
            <person name="Weissenbach J."/>
            <person name="Quetier F."/>
            <person name="Wincker P."/>
        </authorList>
    </citation>
    <scope>NUCLEOTIDE SEQUENCE [LARGE SCALE GENOMIC DNA]</scope>
    <source>
        <strain evidence="2">cv. Pinot noir / PN40024</strain>
    </source>
</reference>
<gene>
    <name evidence="1" type="ordered locus">VIT_05s0020g02780</name>
</gene>